<organism evidence="1 3">
    <name type="scientific">Thermoproteota archaeon</name>
    <dbReference type="NCBI Taxonomy" id="2056631"/>
    <lineage>
        <taxon>Archaea</taxon>
        <taxon>Thermoproteota</taxon>
    </lineage>
</organism>
<protein>
    <recommendedName>
        <fullName evidence="5">HhH-GPD domain-containing protein</fullName>
    </recommendedName>
</protein>
<dbReference type="EMBL" id="QNVI01000056">
    <property type="protein sequence ID" value="TDA38223.1"/>
    <property type="molecule type" value="Genomic_DNA"/>
</dbReference>
<gene>
    <name evidence="2" type="ORF">DSO09_04895</name>
    <name evidence="1" type="ORF">EF809_05105</name>
</gene>
<evidence type="ECO:0008006" key="5">
    <source>
        <dbReference type="Google" id="ProtNLM"/>
    </source>
</evidence>
<comment type="caution">
    <text evidence="1">The sequence shown here is derived from an EMBL/GenBank/DDBJ whole genome shotgun (WGS) entry which is preliminary data.</text>
</comment>
<dbReference type="SUPFAM" id="SSF48150">
    <property type="entry name" value="DNA-glycosylase"/>
    <property type="match status" value="1"/>
</dbReference>
<dbReference type="EMBL" id="RXIH01000042">
    <property type="protein sequence ID" value="RZN55521.1"/>
    <property type="molecule type" value="Genomic_DNA"/>
</dbReference>
<dbReference type="Proteomes" id="UP000317265">
    <property type="component" value="Unassembled WGS sequence"/>
</dbReference>
<dbReference type="GO" id="GO:0006281">
    <property type="term" value="P:DNA repair"/>
    <property type="evidence" value="ECO:0007669"/>
    <property type="project" value="InterPro"/>
</dbReference>
<proteinExistence type="predicted"/>
<evidence type="ECO:0000313" key="2">
    <source>
        <dbReference type="EMBL" id="TDA38223.1"/>
    </source>
</evidence>
<accession>A0A520KEI0</accession>
<name>A0A520KEI0_9CREN</name>
<dbReference type="AlphaFoldDB" id="A0A520KEI0"/>
<sequence length="288" mass="33984">MKLDLLLYPSFALPLFDIKENFIVKKYGFCSNLIIKRIEDGYIVIHDNLKCLKYAKYILGLWFNPWSYINEISNNFKSIILNLLRMYPNFSLSVSPLDDLAIFTSIVLSRRTNYHINTIKWLKTLMENYQDLSTIAKENFSNLLKITKSYQIKDLPRLLSYYLNIRDIILSKAISARKLLFCKGIGPKVLYSYLLHVQLDTSYAPIDSNLEFFIKNLKIYKKYSKPNKKYCMINECNNCKLTSCIEYKLRRDLGKLTGWFQTLVYLHTKKFCRKKVCSTCYLKSNCNK</sequence>
<evidence type="ECO:0000313" key="4">
    <source>
        <dbReference type="Proteomes" id="UP000317265"/>
    </source>
</evidence>
<dbReference type="InterPro" id="IPR011257">
    <property type="entry name" value="DNA_glycosylase"/>
</dbReference>
<evidence type="ECO:0000313" key="3">
    <source>
        <dbReference type="Proteomes" id="UP000316080"/>
    </source>
</evidence>
<reference evidence="2 4" key="1">
    <citation type="journal article" date="2019" name="Nat. Microbiol.">
        <title>Expanding anaerobic alkane metabolism in the domain of Archaea.</title>
        <authorList>
            <person name="Wang Y."/>
            <person name="Wegener G."/>
            <person name="Hou J."/>
            <person name="Wang F."/>
            <person name="Xiao X."/>
        </authorList>
    </citation>
    <scope>NUCLEOTIDE SEQUENCE [LARGE SCALE GENOMIC DNA]</scope>
    <source>
        <strain evidence="2">WYZ-LMO11</strain>
    </source>
</reference>
<dbReference type="Proteomes" id="UP000316080">
    <property type="component" value="Unassembled WGS sequence"/>
</dbReference>
<reference evidence="1 3" key="2">
    <citation type="journal article" date="2019" name="Nat. Microbiol.">
        <title>Wide diversity of methane and short-chain alkane metabolisms in uncultured archaea.</title>
        <authorList>
            <person name="Borrel G."/>
            <person name="Adam P.S."/>
            <person name="McKay L.J."/>
            <person name="Chen L.X."/>
            <person name="Sierra-Garcia I.N."/>
            <person name="Sieber C.M."/>
            <person name="Letourneur Q."/>
            <person name="Ghozlane A."/>
            <person name="Andersen G.L."/>
            <person name="Li W.J."/>
            <person name="Hallam S.J."/>
            <person name="Muyzer G."/>
            <person name="de Oliveira V.M."/>
            <person name="Inskeep W.P."/>
            <person name="Banfield J.F."/>
            <person name="Gribaldo S."/>
        </authorList>
    </citation>
    <scope>NUCLEOTIDE SEQUENCE [LARGE SCALE GENOMIC DNA]</scope>
    <source>
        <strain evidence="1">Verst-YHS</strain>
    </source>
</reference>
<evidence type="ECO:0000313" key="1">
    <source>
        <dbReference type="EMBL" id="RZN55521.1"/>
    </source>
</evidence>
<dbReference type="GO" id="GO:0003824">
    <property type="term" value="F:catalytic activity"/>
    <property type="evidence" value="ECO:0007669"/>
    <property type="project" value="InterPro"/>
</dbReference>